<dbReference type="SUPFAM" id="SSF49313">
    <property type="entry name" value="Cadherin-like"/>
    <property type="match status" value="32"/>
</dbReference>
<feature type="domain" description="Cadherin" evidence="19">
    <location>
        <begin position="3417"/>
        <end position="3517"/>
    </location>
</feature>
<feature type="domain" description="Cadherin" evidence="19">
    <location>
        <begin position="2178"/>
        <end position="2278"/>
    </location>
</feature>
<dbReference type="FunFam" id="2.60.40.60:FF:000061">
    <property type="entry name" value="FAT atypical cadherin 3"/>
    <property type="match status" value="1"/>
</dbReference>
<feature type="domain" description="Cadherin" evidence="19">
    <location>
        <begin position="722"/>
        <end position="826"/>
    </location>
</feature>
<dbReference type="FunFam" id="2.60.40.60:FF:000116">
    <property type="entry name" value="Dachsous cadherin-related 2"/>
    <property type="match status" value="1"/>
</dbReference>
<dbReference type="FunFam" id="2.60.40.60:FF:000079">
    <property type="entry name" value="FAT atypical cadherin 1"/>
    <property type="match status" value="1"/>
</dbReference>
<feature type="domain" description="Cadherin" evidence="19">
    <location>
        <begin position="2592"/>
        <end position="2698"/>
    </location>
</feature>
<feature type="domain" description="Cadherin" evidence="19">
    <location>
        <begin position="1356"/>
        <end position="1454"/>
    </location>
</feature>
<dbReference type="PROSITE" id="PS50025">
    <property type="entry name" value="LAM_G_DOMAIN"/>
    <property type="match status" value="1"/>
</dbReference>
<evidence type="ECO:0000256" key="8">
    <source>
        <dbReference type="ARBA" id="ARBA00022989"/>
    </source>
</evidence>
<feature type="domain" description="Cadherin" evidence="19">
    <location>
        <begin position="2699"/>
        <end position="2805"/>
    </location>
</feature>
<dbReference type="FunFam" id="2.60.40.60:FF:000037">
    <property type="entry name" value="FAT atypical cadherin 1"/>
    <property type="match status" value="2"/>
</dbReference>
<feature type="domain" description="Cadherin" evidence="19">
    <location>
        <begin position="1765"/>
        <end position="1878"/>
    </location>
</feature>
<protein>
    <recommendedName>
        <fullName evidence="22">Protocadherin Fat 2</fullName>
    </recommendedName>
</protein>
<dbReference type="FunFam" id="2.60.40.60:FF:000032">
    <property type="entry name" value="FAT atypical cadherin 1"/>
    <property type="match status" value="1"/>
</dbReference>
<keyword evidence="11" id="KW-0325">Glycoprotein</keyword>
<dbReference type="Proteomes" id="UP000437017">
    <property type="component" value="Unassembled WGS sequence"/>
</dbReference>
<dbReference type="FunFam" id="2.60.40.60:FF:000058">
    <property type="entry name" value="FAT atypical cadherin 3"/>
    <property type="match status" value="1"/>
</dbReference>
<dbReference type="GO" id="GO:0007156">
    <property type="term" value="P:homophilic cell adhesion via plasma membrane adhesion molecules"/>
    <property type="evidence" value="ECO:0007669"/>
    <property type="project" value="InterPro"/>
</dbReference>
<feature type="domain" description="Cadherin" evidence="19">
    <location>
        <begin position="1455"/>
        <end position="1561"/>
    </location>
</feature>
<dbReference type="InterPro" id="IPR013320">
    <property type="entry name" value="ConA-like_dom_sf"/>
</dbReference>
<feature type="domain" description="Cadherin" evidence="19">
    <location>
        <begin position="1144"/>
        <end position="1248"/>
    </location>
</feature>
<keyword evidence="5" id="KW-0677">Repeat</keyword>
<dbReference type="FunFam" id="2.60.40.60:FF:000066">
    <property type="entry name" value="FAT atypical cadherin 1"/>
    <property type="match status" value="1"/>
</dbReference>
<feature type="domain" description="Cadherin" evidence="19">
    <location>
        <begin position="2488"/>
        <end position="2591"/>
    </location>
</feature>
<evidence type="ECO:0000256" key="10">
    <source>
        <dbReference type="ARBA" id="ARBA00023157"/>
    </source>
</evidence>
<evidence type="ECO:0000256" key="16">
    <source>
        <dbReference type="SAM" id="SignalP"/>
    </source>
</evidence>
<evidence type="ECO:0000256" key="14">
    <source>
        <dbReference type="SAM" id="MobiDB-lite"/>
    </source>
</evidence>
<evidence type="ECO:0000256" key="5">
    <source>
        <dbReference type="ARBA" id="ARBA00022737"/>
    </source>
</evidence>
<dbReference type="FunFam" id="2.60.40.60:FF:000207">
    <property type="entry name" value="FAT atypical cadherin 2"/>
    <property type="match status" value="1"/>
</dbReference>
<dbReference type="Pfam" id="PF00028">
    <property type="entry name" value="Cadherin"/>
    <property type="match status" value="27"/>
</dbReference>
<feature type="domain" description="Cadherin" evidence="19">
    <location>
        <begin position="2077"/>
        <end position="2177"/>
    </location>
</feature>
<evidence type="ECO:0000256" key="3">
    <source>
        <dbReference type="ARBA" id="ARBA00022692"/>
    </source>
</evidence>
<proteinExistence type="predicted"/>
<dbReference type="FunFam" id="2.60.40.60:FF:000024">
    <property type="entry name" value="FAT atypical cadherin 3"/>
    <property type="match status" value="1"/>
</dbReference>
<keyword evidence="10" id="KW-1015">Disulfide bond</keyword>
<feature type="domain" description="Cadherin" evidence="19">
    <location>
        <begin position="932"/>
        <end position="1038"/>
    </location>
</feature>
<feature type="domain" description="Cadherin" evidence="19">
    <location>
        <begin position="1249"/>
        <end position="1354"/>
    </location>
</feature>
<dbReference type="OrthoDB" id="6252479at2759"/>
<dbReference type="FunFam" id="2.60.40.60:FF:000198">
    <property type="entry name" value="Protocadherin Fat 2"/>
    <property type="match status" value="1"/>
</dbReference>
<feature type="domain" description="Cadherin" evidence="19">
    <location>
        <begin position="369"/>
        <end position="464"/>
    </location>
</feature>
<feature type="domain" description="Laminin G" evidence="17">
    <location>
        <begin position="3926"/>
        <end position="4099"/>
    </location>
</feature>
<feature type="domain" description="Cadherin" evidence="19">
    <location>
        <begin position="3312"/>
        <end position="3416"/>
    </location>
</feature>
<dbReference type="FunFam" id="2.60.40.60:FF:000080">
    <property type="entry name" value="FAT atypical cadherin 1"/>
    <property type="match status" value="1"/>
</dbReference>
<feature type="domain" description="Cadherin" evidence="19">
    <location>
        <begin position="3020"/>
        <end position="3121"/>
    </location>
</feature>
<dbReference type="FunFam" id="2.60.40.60:FF:000075">
    <property type="entry name" value="FAT atypical cadherin 1"/>
    <property type="match status" value="1"/>
</dbReference>
<evidence type="ECO:0000256" key="15">
    <source>
        <dbReference type="SAM" id="Phobius"/>
    </source>
</evidence>
<dbReference type="FunFam" id="2.60.40.60:FF:000041">
    <property type="entry name" value="FAT atypical cadherin 1"/>
    <property type="match status" value="1"/>
</dbReference>
<keyword evidence="9 15" id="KW-0472">Membrane</keyword>
<dbReference type="PANTHER" id="PTHR24026">
    <property type="entry name" value="FAT ATYPICAL CADHERIN-RELATED"/>
    <property type="match status" value="1"/>
</dbReference>
<dbReference type="PROSITE" id="PS50268">
    <property type="entry name" value="CADHERIN_2"/>
    <property type="match status" value="31"/>
</dbReference>
<dbReference type="InterPro" id="IPR015919">
    <property type="entry name" value="Cadherin-like_sf"/>
</dbReference>
<dbReference type="Pfam" id="PF02210">
    <property type="entry name" value="Laminin_G_2"/>
    <property type="match status" value="1"/>
</dbReference>
<feature type="domain" description="Cadherin" evidence="19">
    <location>
        <begin position="2279"/>
        <end position="2385"/>
    </location>
</feature>
<dbReference type="FunFam" id="2.60.40.60:FF:000210">
    <property type="entry name" value="FAT atypical cadherin 2"/>
    <property type="match status" value="1"/>
</dbReference>
<sequence>GFGRFSIMIIALLGFAIFLLHCTTCEKPLEGIISSAWRFTHPLYNVTIYENSAPKTYVESPEKMGIYLTDPQWAVRYRIISGDVANVFKTEEYVVGNFCFLRIRTKSSNTALLNREVRDSYTLIVQATEKTSELEALTRVVVHILDQNDLKPLFSPPSYRVTISEDMPLKSPICKVSATDADLGQNAEFYYTFNTRSEMFAIHPTSGVVTLAGKLNVTWRGKYELQVLAVDRMRKISEGNGFGNLAALVIHVEPALRKLPAIASVVLATPESSNDATYATVVVDAKSSGGDVDSLEIVGGDPGKNFKAIKSYARSGEFSLVSVKDINWMEHPHGFNLSLQARGGSRPSSYSQIRGFHLPPSKLASLKFEKAVYRVQLSECSPPGSRVVMVKGTHAFPNLKYVLKPSSESAAFKLNARTGLITTTKLMDFHDRAQYQLHIRTSLGLASTTVVIDIMDCNNHAPMFNKSSYYGTFDENIPPGTSILTVMATDQDHGENGYVTYSIARPNSVPFSIDPYLGIISTSKPMDYELMNRIYTFQVWASDCGSPFRQEKEVSVSLRLKNLNDNKPMFEEVNCTGSIHEDWPVGKSVMTVSAIDVDELQNLKYEFVSGNELEYFHLNHFSGVISLKRPFRNHTAGQPINYSLKITASDGKNYASPMTLNVTVVKDPHSEVRVKCDKTGVLTHFTQTILHSVGLQNQQSTDEDFTSLSAYQINHHTPQFEDHFPQSIDILERAPLNTPLAHLAATDPDTGFNGKLVYAIADGNEDGCFDIELETGLLTVAAPLDYEATSFYILNVTVYDLGTPQKSSWKLLTVNVEDWNDNAPRFPPGGYQVTISEDTEVGTTITELKAKDADSEDNGRVRYTLLSPTEKFSLHPLTGELVVTGHLDRESEPQYILKVEARDQPRKGHQLFSVTDLIVTLEDANDNSPQCITELRSLKVPEDLPPGTILTFLDASDPDLGPEGEVRYVLLDDAHGTFHVNLMTGALSLEKELDFERRAGYNLSLWASDSGKPLARRTLCRLEVIVLDVNENLHPPRFASFVYQGQVQENSPSGTSVMAVAAHDEDSGLDGELQYFLRAGTDLAAFSINQDTGMIQTFAPLDREFMSCYWLTVLAVDRGSTPFSSVTEVYIEVLDVNDNPPQMSRPVFYPSVREDAPLHTSVLQLDAWDPDSSSKGKLTFNITSGNHMGFFVIHPLTGLLSTAQQLDRENKDEHILEVTVLDNGEPSLRSTSRVVVSILDINDNPPVFSHKLFNVRLPERLSPLTPGAVYRLVASDPDVGLNGRVTYSIEESDEGGFSIDPVTGVVSSSSIFPAGEYNILTVKATDGGQPPLSASVRLHIEWIPQPRPSSTPLAFDESHYSFTVMETDPVNHMVGVISVEGRPGLFWFSISGGDKDMDFDIEKTTGSIVIAKPLDTRRRSSYNLTVEVTDGSHTIDTQVYIFMIANVNHHRPQFLKPHYEVRVPQDTLPGVELLQVQATDQDKGKGLIYTIHGSQDPGSASLFQLDPSSGVLVTVGKLDLGSGPSQHTLTVMVRDQEMPIKRNFVWVSIHVEDGNLHPPRFTQLHYEMSVSDTTAPGTELLQIRAMDGDRGANAEVHYSLLKGNSEGFFNINALLGIITLAQTLDQANHAQYTLTVKAEDQGSPQWHDLATVIIHVYPSDSSAPIFSNSEYFVEIPESIPVGSPILLISATSSSEVTYELREGNKNGVFSMNSYSGLISTQKNLDHEKISSYQLKIRGSNMAGAFTDVMVLVYIIDENDNAPMFSKLTFVGQISEAAALNSMIVDENNNPLVIRASDSDKEANSLLVYKILEPETLKFLKIDPSMGTLTTVLELDYESMPSFQFNVFVHDQGSPVLFAPTAAQVIINVRNINDCPPRFSDQIYEVAVLKPIHRGMELLMVQASDDDSEVNYSIKTGNADEAVAIHPTTGRISVLNPALLGLSRELIIKASDGLYQDTALVKISLTQVLNTSLQFDRDVYRATVKENLLDRKALVILGAQGNCLNDTLSYFLLNGTDMFHMVKSAGVLQTRGVVFDREQQDTHEVAVELRDSRIPQRVAQALVQVSVEDVNDNSPEFKHLPYHTIIQDGTEPGDVLFQVSATDQDLGVNGAVTYAFAEDYRYFRIDPYLGDISLKKPFDYQALNKYHLKVIARDGGTPSLQTEEEVLVIVRNKSNPLFQSPYYKVRVPENITLYTPILHTQARSPEGLRLIYNIVEEEPLMLFTTDFKTGVLTVTGPLDYESKTKHVFTVRATDTALGSFSEATVEVLVEDVNDNPPTFSQLVYTTSISEGLPAQTPVIQLLASDQDSGQNCDVSYQIVDDGSDVSKFFQINGSTGEMSTVQELDYEAQQHFNVKVRAMDRGDPPLTGETLVVVNVSDINDNPPEFRQPHYEANVSELATCGHLVLKVQALDPDSRDASHLEYLILSGNQDRHFSINSSSGIISMFNLCKKHLYSSYNLRVGASDGVFRATVPVYINTTNANKYSPEFQQHVYEAELAENAKVGTKVIELLAIDKDSGPYGTVDYTIINKLAGEKFSINPSGQITTLQKLDRENSTERVIAIKVMAQDGGGRVAFCTVKIILTDENDNPPRFKASEYTVSIQSNVSKDSPVIQVLAYDADEGRNADVTYSVDSVEDLEEEVIEVNPTTGVVKVKESLVGLENRAFDLKIKAQDGGPPHWNSLMLLRLQVVPNEVSLPKFSEPLYTFSASEDLPEGSEIGSVKAVAAQDPVIYSLVQGTTPESNKDGIFSLDQNTGVLKVRKAMDYESTKWYQIDLMAHCPHNDTYLGSLVSVNIQVKDVNDNRPVFEADPYKAVLTENMPVGTSVIQVTANDQDTGNDGQVSYRLPVDPGSNIHELFAVDSETGWITTLQELDCETSQIYHFYVVAYDHGRTIQLSSQVLVEVSITDENDNAPRFASEDYRGSVVENSEPGEPVATLKTLDADISEQNRQVTCYITEGDPLGQFGISQVGDEWRIFSRKTLDREHMAKYLLRITASDGKFQASVLVEIFVLDINDNSPQCSELLYTGKVSEDVPLGHFILKVSATDLDSDTNAQITYSLHGPGADEFKLDPHTGELTTLTALDREKKDAYSLVAKATDGGGQSCQADVTLHVEDVNDNAPRFFPSHCAVAVFDNTTVKTPIAVVLARDPDQGEKEGLEAICLQDHPGRGPQAALELTVRASDLGTPIPLSTLGTVTISVVGLDDYLPVFLNTEHSVQVPEDAQRGTEVLRLATLTRPGAEKTSYRVVSGNEQGRFRLDARTGILYINKSLDFETSPKYFLSIECSRKGSSSLTDMTTIVVNITDVNEHRPRFSQDLYSTRVLENAIVGDVVLTVSATDEDGPLNSAITYSLIGGNQLGHFAIHPKKGELQVAKALDWEQISSYSLRLRATDSGKPPLHEDTDIAIQVADVNDNPPRFFQLNYSTSIQENSPIGSKVLQLILSDPDSPENGPPYSFRITKGNNGSAFRVTPDGWLVTTAGLSKRVQEWYQLQIEPISDGLGFPLCSPLALGPARSSSSSGPFLLALSAFGVTIFPFKCDNTLSLPWGRGTWLPGRPRQPRSYGNSGLPRGRYTFNVMVSDGTFSTTAGVHVHVWHVGREALQQTVWMGFHQLTPEELVSDHWRNLQRFLSNRLDIKRANIHLASLQPAEAMAGVDVLLVFEGHSGTFSKLQELASIITHSAKEMEHSVGIQMRSAMAVVPCQGPTCQGQICQETVHLDPRVGPTYSTARLSILTPRHRLERNCSCNGEEWDFPRTTSADGPARLTPGMEIPAGGSLGDLITKLTSEEGGFKKKKSGKSLDFSAAFCVGISDPGQDPRRGSLGPEEGSGVRFSGQSFGRYSLPEAQNWHIRFHLKTLQSQAILLFSNKTVRHCQPERFPVGVPGWGGGAAWGWPRRLTSAKKPLRGFQGYWPRGPVHLHRGALQQHLCGGQLLRGQGGVQEMQPAEYFSSRVTVLLRASNCYVVYQARVEEIMLAFCPFLVDGVLQLEYHCPGGFYRNLSSRSRVNDQEWHSVLVEETDTSVHLSVDSAANTSLALPENCWSLRPERDLFLGGLVLLHSFPNVSQGFEGCLDAVMINGEALELLAHGKKVAGMLERRALTQCCLHSDQCSQNPCLNGGKCSQTRGAGKARADPEAYPRRLYRGPCQVELAIDLSPGATGPACSLMALPFSPGYVCTCPSQFSGKHCEQRKENCTSMPCLEGGTCISSAEEAPCICPHPYMGDSEAPLGDDLCTLTPREANGQPGAECSAPGISSPTVRLTLQQGILSIQKVSRVRSVWSHAGFLQPPGEGQREYWRLVAIAGCEMESRGCSEGHCLVTPEIKRGDWGQQEILIIIVVLLVIVIVSAGLLFYCRRCKSHKPVAMEDPDLLARSVGVDTQATPAIELNPLSTSVCNNLNQVEPSKTSAPNELVTFGPSSKQRPMVCSVPPRLPPVVVSSHSDNEAIIKRTWSGEEMGQYSHRPLASGIDGTGYSSLGPDLADPEEGPSPPLIFGSKGVYPGGATVWPPTYSRKERWEYPHSEGTPGPLPPSPRCHRNPAVMPDPTGLYGGFPFPLEMGNKRAPLPPRYSNQNLEDLIPPRPPSPREHLLAPCLNEYTAISYYHSQFQQGAGGPGPRLAEGGYKGVSMRLSRAGPSYADCEVGGGHPTGRGQPPAPPSYEGSDMVESDYGSCEEVMF</sequence>
<evidence type="ECO:0000313" key="21">
    <source>
        <dbReference type="Proteomes" id="UP000437017"/>
    </source>
</evidence>
<feature type="domain" description="Cadherin" evidence="19">
    <location>
        <begin position="155"/>
        <end position="262"/>
    </location>
</feature>
<evidence type="ECO:0000256" key="11">
    <source>
        <dbReference type="ARBA" id="ARBA00023180"/>
    </source>
</evidence>
<dbReference type="PRINTS" id="PR00205">
    <property type="entry name" value="CADHERIN"/>
</dbReference>
<dbReference type="FunFam" id="2.60.40.60:FF:000015">
    <property type="entry name" value="FAT atypical cadherin 1"/>
    <property type="match status" value="1"/>
</dbReference>
<evidence type="ECO:0000256" key="12">
    <source>
        <dbReference type="PROSITE-ProRule" id="PRU00043"/>
    </source>
</evidence>
<feature type="domain" description="Cadherin" evidence="19">
    <location>
        <begin position="2806"/>
        <end position="2914"/>
    </location>
</feature>
<feature type="domain" description="Cadherin" evidence="19">
    <location>
        <begin position="3209"/>
        <end position="3311"/>
    </location>
</feature>
<dbReference type="PROSITE" id="PS50026">
    <property type="entry name" value="EGF_3"/>
    <property type="match status" value="1"/>
</dbReference>
<dbReference type="InterPro" id="IPR020894">
    <property type="entry name" value="Cadherin_CS"/>
</dbReference>
<dbReference type="InterPro" id="IPR001791">
    <property type="entry name" value="Laminin_G"/>
</dbReference>
<dbReference type="FunFam" id="2.60.40.60:FF:000026">
    <property type="entry name" value="FAT atypical cadherin 1"/>
    <property type="match status" value="2"/>
</dbReference>
<comment type="subcellular location">
    <subcellularLocation>
        <location evidence="1">Membrane</location>
        <topology evidence="1">Single-pass membrane protein</topology>
    </subcellularLocation>
</comment>
<dbReference type="PROSITE" id="PS00022">
    <property type="entry name" value="EGF_1"/>
    <property type="match status" value="1"/>
</dbReference>
<dbReference type="FunFam" id="2.60.40.60:FF:000186">
    <property type="entry name" value="FAT atypical cadherin 2"/>
    <property type="match status" value="1"/>
</dbReference>
<dbReference type="SMART" id="SM00282">
    <property type="entry name" value="LamG"/>
    <property type="match status" value="1"/>
</dbReference>
<dbReference type="Gene3D" id="2.60.120.200">
    <property type="match status" value="1"/>
</dbReference>
<feature type="region of interest" description="Disordered" evidence="14">
    <location>
        <begin position="4631"/>
        <end position="4662"/>
    </location>
</feature>
<feature type="domain" description="Cadherin" evidence="19">
    <location>
        <begin position="3163"/>
        <end position="3208"/>
    </location>
</feature>
<dbReference type="GO" id="GO:0005509">
    <property type="term" value="F:calcium ion binding"/>
    <property type="evidence" value="ECO:0007669"/>
    <property type="project" value="UniProtKB-UniRule"/>
</dbReference>
<evidence type="ECO:0000256" key="7">
    <source>
        <dbReference type="ARBA" id="ARBA00022889"/>
    </source>
</evidence>
<keyword evidence="2 13" id="KW-0245">EGF-like domain</keyword>
<feature type="non-terminal residue" evidence="20">
    <location>
        <position position="1"/>
    </location>
</feature>
<feature type="domain" description="EGF-like" evidence="18">
    <location>
        <begin position="4186"/>
        <end position="4221"/>
    </location>
</feature>
<name>A0A643CGD0_BALPH</name>
<evidence type="ECO:0000259" key="19">
    <source>
        <dbReference type="PROSITE" id="PS50268"/>
    </source>
</evidence>
<dbReference type="CDD" id="cd11304">
    <property type="entry name" value="Cadherin_repeat"/>
    <property type="match status" value="31"/>
</dbReference>
<keyword evidence="8 15" id="KW-1133">Transmembrane helix</keyword>
<dbReference type="FunFam" id="2.60.40.60:FF:000051">
    <property type="entry name" value="FAT atypical cadherin 1"/>
    <property type="match status" value="1"/>
</dbReference>
<feature type="domain" description="Cadherin" evidence="19">
    <location>
        <begin position="2386"/>
        <end position="2487"/>
    </location>
</feature>
<dbReference type="FunFam" id="2.60.40.60:FF:000065">
    <property type="entry name" value="FAT atypical cadherin 1"/>
    <property type="match status" value="1"/>
</dbReference>
<dbReference type="FunFam" id="2.60.40.60:FF:000053">
    <property type="entry name" value="FAT atypical cadherin 3"/>
    <property type="match status" value="1"/>
</dbReference>
<feature type="signal peptide" evidence="16">
    <location>
        <begin position="1"/>
        <end position="25"/>
    </location>
</feature>
<evidence type="ECO:0000259" key="18">
    <source>
        <dbReference type="PROSITE" id="PS50026"/>
    </source>
</evidence>
<dbReference type="FunFam" id="2.60.40.60:FF:000194">
    <property type="entry name" value="FAT atypical cadherin 2"/>
    <property type="match status" value="1"/>
</dbReference>
<keyword evidence="6 12" id="KW-0106">Calcium</keyword>
<evidence type="ECO:0000256" key="2">
    <source>
        <dbReference type="ARBA" id="ARBA00022536"/>
    </source>
</evidence>
<evidence type="ECO:0000256" key="9">
    <source>
        <dbReference type="ARBA" id="ARBA00023136"/>
    </source>
</evidence>
<keyword evidence="21" id="KW-1185">Reference proteome</keyword>
<feature type="domain" description="Cadherin" evidence="19">
    <location>
        <begin position="827"/>
        <end position="931"/>
    </location>
</feature>
<dbReference type="Gene3D" id="2.60.40.60">
    <property type="entry name" value="Cadherins"/>
    <property type="match status" value="32"/>
</dbReference>
<dbReference type="GO" id="GO:0005886">
    <property type="term" value="C:plasma membrane"/>
    <property type="evidence" value="ECO:0007669"/>
    <property type="project" value="InterPro"/>
</dbReference>
<feature type="domain" description="Cadherin" evidence="19">
    <location>
        <begin position="2915"/>
        <end position="3019"/>
    </location>
</feature>
<dbReference type="FunFam" id="2.60.40.60:FF:000039">
    <property type="entry name" value="FAT atypical cadherin 3"/>
    <property type="match status" value="1"/>
</dbReference>
<feature type="domain" description="Cadherin" evidence="19">
    <location>
        <begin position="1667"/>
        <end position="1764"/>
    </location>
</feature>
<evidence type="ECO:0008006" key="22">
    <source>
        <dbReference type="Google" id="ProtNLM"/>
    </source>
</evidence>
<evidence type="ECO:0000256" key="4">
    <source>
        <dbReference type="ARBA" id="ARBA00022729"/>
    </source>
</evidence>
<feature type="domain" description="Cadherin" evidence="19">
    <location>
        <begin position="1975"/>
        <end position="2076"/>
    </location>
</feature>
<dbReference type="GO" id="GO:0005912">
    <property type="term" value="C:adherens junction"/>
    <property type="evidence" value="ECO:0007669"/>
    <property type="project" value="TreeGrafter"/>
</dbReference>
<dbReference type="SUPFAM" id="SSF49899">
    <property type="entry name" value="Concanavalin A-like lectins/glucanases"/>
    <property type="match status" value="1"/>
</dbReference>
<feature type="domain" description="Cadherin" evidence="19">
    <location>
        <begin position="40"/>
        <end position="154"/>
    </location>
</feature>
<dbReference type="SMART" id="SM00181">
    <property type="entry name" value="EGF"/>
    <property type="match status" value="2"/>
</dbReference>
<feature type="domain" description="Cadherin" evidence="19">
    <location>
        <begin position="571"/>
        <end position="670"/>
    </location>
</feature>
<gene>
    <name evidence="20" type="ORF">E2I00_000490</name>
</gene>
<dbReference type="InterPro" id="IPR000742">
    <property type="entry name" value="EGF"/>
</dbReference>
<feature type="region of interest" description="Disordered" evidence="14">
    <location>
        <begin position="4457"/>
        <end position="4482"/>
    </location>
</feature>
<keyword evidence="4 16" id="KW-0732">Signal</keyword>
<evidence type="ECO:0000256" key="6">
    <source>
        <dbReference type="ARBA" id="ARBA00022837"/>
    </source>
</evidence>
<dbReference type="Gene3D" id="2.10.25.10">
    <property type="entry name" value="Laminin"/>
    <property type="match status" value="1"/>
</dbReference>
<dbReference type="FunFam" id="2.60.40.60:FF:000071">
    <property type="entry name" value="FAT atypical cadherin 1"/>
    <property type="match status" value="1"/>
</dbReference>
<evidence type="ECO:0000313" key="20">
    <source>
        <dbReference type="EMBL" id="KAB0399174.1"/>
    </source>
</evidence>
<dbReference type="PANTHER" id="PTHR24026:SF37">
    <property type="entry name" value="PROTOCADHERIN FAT 2"/>
    <property type="match status" value="1"/>
</dbReference>
<dbReference type="EMBL" id="SGJD01001607">
    <property type="protein sequence ID" value="KAB0399174.1"/>
    <property type="molecule type" value="Genomic_DNA"/>
</dbReference>
<feature type="transmembrane region" description="Helical" evidence="15">
    <location>
        <begin position="4328"/>
        <end position="4348"/>
    </location>
</feature>
<accession>A0A643CGD0</accession>
<feature type="domain" description="Cadherin" evidence="19">
    <location>
        <begin position="1039"/>
        <end position="1148"/>
    </location>
</feature>
<dbReference type="FunFam" id="2.60.40.60:FF:000059">
    <property type="entry name" value="FAT atypical cadherin 3"/>
    <property type="match status" value="1"/>
</dbReference>
<evidence type="ECO:0000256" key="13">
    <source>
        <dbReference type="PROSITE-ProRule" id="PRU00076"/>
    </source>
</evidence>
<organism evidence="20 21">
    <name type="scientific">Balaenoptera physalus</name>
    <name type="common">Fin whale</name>
    <name type="synonym">Balaena physalus</name>
    <dbReference type="NCBI Taxonomy" id="9770"/>
    <lineage>
        <taxon>Eukaryota</taxon>
        <taxon>Metazoa</taxon>
        <taxon>Chordata</taxon>
        <taxon>Craniata</taxon>
        <taxon>Vertebrata</taxon>
        <taxon>Euteleostomi</taxon>
        <taxon>Mammalia</taxon>
        <taxon>Eutheria</taxon>
        <taxon>Laurasiatheria</taxon>
        <taxon>Artiodactyla</taxon>
        <taxon>Whippomorpha</taxon>
        <taxon>Cetacea</taxon>
        <taxon>Mysticeti</taxon>
        <taxon>Balaenopteridae</taxon>
        <taxon>Balaenoptera</taxon>
    </lineage>
</organism>
<dbReference type="SMART" id="SM00112">
    <property type="entry name" value="CA"/>
    <property type="match status" value="32"/>
</dbReference>
<dbReference type="PROSITE" id="PS00232">
    <property type="entry name" value="CADHERIN_1"/>
    <property type="match status" value="11"/>
</dbReference>
<evidence type="ECO:0000259" key="17">
    <source>
        <dbReference type="PROSITE" id="PS50025"/>
    </source>
</evidence>
<reference evidence="20 21" key="1">
    <citation type="journal article" date="2019" name="PLoS ONE">
        <title>Genomic analyses reveal an absence of contemporary introgressive admixture between fin whales and blue whales, despite known hybrids.</title>
        <authorList>
            <person name="Westbury M.V."/>
            <person name="Petersen B."/>
            <person name="Lorenzen E.D."/>
        </authorList>
    </citation>
    <scope>NUCLEOTIDE SEQUENCE [LARGE SCALE GENOMIC DNA]</scope>
    <source>
        <strain evidence="20">FinWhale-01</strain>
    </source>
</reference>
<comment type="caution">
    <text evidence="13">Lacks conserved residue(s) required for the propagation of feature annotation.</text>
</comment>
<feature type="domain" description="Cadherin" evidence="19">
    <location>
        <begin position="465"/>
        <end position="570"/>
    </location>
</feature>
<comment type="caution">
    <text evidence="20">The sequence shown here is derived from an EMBL/GenBank/DDBJ whole genome shotgun (WGS) entry which is preliminary data.</text>
</comment>
<feature type="domain" description="Cadherin" evidence="19">
    <location>
        <begin position="1562"/>
        <end position="1666"/>
    </location>
</feature>
<keyword evidence="3 15" id="KW-0812">Transmembrane</keyword>
<feature type="chain" id="PRO_5024959338" description="Protocadherin Fat 2" evidence="16">
    <location>
        <begin position="26"/>
        <end position="4671"/>
    </location>
</feature>
<dbReference type="CDD" id="cd00110">
    <property type="entry name" value="LamG"/>
    <property type="match status" value="1"/>
</dbReference>
<dbReference type="InterPro" id="IPR002126">
    <property type="entry name" value="Cadherin-like_dom"/>
</dbReference>
<dbReference type="FunFam" id="2.60.40.60:FF:000021">
    <property type="entry name" value="FAT atypical cadherin 1"/>
    <property type="match status" value="2"/>
</dbReference>
<evidence type="ECO:0000256" key="1">
    <source>
        <dbReference type="ARBA" id="ARBA00004167"/>
    </source>
</evidence>
<dbReference type="FunFam" id="2.60.40.60:FF:000215">
    <property type="entry name" value="FAT atypical cadherin 2"/>
    <property type="match status" value="1"/>
</dbReference>
<dbReference type="FunFam" id="2.60.40.60:FF:000178">
    <property type="entry name" value="Protocadherin Fat 2"/>
    <property type="match status" value="1"/>
</dbReference>
<dbReference type="FunFam" id="2.60.40.60:FF:000089">
    <property type="entry name" value="FAT atypical cadherin 1"/>
    <property type="match status" value="1"/>
</dbReference>
<keyword evidence="7" id="KW-0130">Cell adhesion</keyword>